<accession>A0A2W5A2V7</accession>
<feature type="compositionally biased region" description="Polar residues" evidence="1">
    <location>
        <begin position="163"/>
        <end position="186"/>
    </location>
</feature>
<feature type="transmembrane region" description="Helical" evidence="2">
    <location>
        <begin position="136"/>
        <end position="158"/>
    </location>
</feature>
<comment type="caution">
    <text evidence="3">The sequence shown here is derived from an EMBL/GenBank/DDBJ whole genome shotgun (WGS) entry which is preliminary data.</text>
</comment>
<reference evidence="3 4" key="1">
    <citation type="submission" date="2017-08" db="EMBL/GenBank/DDBJ databases">
        <title>Infants hospitalized years apart are colonized by the same room-sourced microbial strains.</title>
        <authorList>
            <person name="Brooks B."/>
            <person name="Olm M.R."/>
            <person name="Firek B.A."/>
            <person name="Baker R."/>
            <person name="Thomas B.C."/>
            <person name="Morowitz M.J."/>
            <person name="Banfield J.F."/>
        </authorList>
    </citation>
    <scope>NUCLEOTIDE SEQUENCE [LARGE SCALE GENOMIC DNA]</scope>
    <source>
        <strain evidence="3">S2_018_000_R2_104</strain>
    </source>
</reference>
<evidence type="ECO:0000313" key="4">
    <source>
        <dbReference type="Proteomes" id="UP000249557"/>
    </source>
</evidence>
<sequence>MKNVMSKKQNGIQNDTYSATAKVVDGNLIISLPDAVNPVVWRMELGSVKASALEVRKGAAEGQSLLVLKTPKGETHEIAPYDSREKALAALMEVSNALQSAEGRMAPSSSPSQFTPVNNNQPARAQHQDKANPVKWLIALGAVLAVIVLFAFLGTLGAPEMSSGVSDSATVTGPAGNNSSGESGVPQSADEMLKGF</sequence>
<keyword evidence="2" id="KW-0472">Membrane</keyword>
<evidence type="ECO:0000256" key="2">
    <source>
        <dbReference type="SAM" id="Phobius"/>
    </source>
</evidence>
<feature type="compositionally biased region" description="Polar residues" evidence="1">
    <location>
        <begin position="107"/>
        <end position="123"/>
    </location>
</feature>
<organism evidence="3 4">
    <name type="scientific">Micavibrio aeruginosavorus</name>
    <dbReference type="NCBI Taxonomy" id="349221"/>
    <lineage>
        <taxon>Bacteria</taxon>
        <taxon>Pseudomonadati</taxon>
        <taxon>Bdellovibrionota</taxon>
        <taxon>Bdellovibrionia</taxon>
        <taxon>Bdellovibrionales</taxon>
        <taxon>Pseudobdellovibrionaceae</taxon>
        <taxon>Micavibrio</taxon>
    </lineage>
</organism>
<proteinExistence type="predicted"/>
<feature type="region of interest" description="Disordered" evidence="1">
    <location>
        <begin position="163"/>
        <end position="196"/>
    </location>
</feature>
<dbReference type="EMBL" id="QFNK01000047">
    <property type="protein sequence ID" value="PZO87667.1"/>
    <property type="molecule type" value="Genomic_DNA"/>
</dbReference>
<evidence type="ECO:0000313" key="3">
    <source>
        <dbReference type="EMBL" id="PZO87667.1"/>
    </source>
</evidence>
<feature type="region of interest" description="Disordered" evidence="1">
    <location>
        <begin position="102"/>
        <end position="128"/>
    </location>
</feature>
<protein>
    <submittedName>
        <fullName evidence="3">Uncharacterized protein</fullName>
    </submittedName>
</protein>
<evidence type="ECO:0000256" key="1">
    <source>
        <dbReference type="SAM" id="MobiDB-lite"/>
    </source>
</evidence>
<keyword evidence="2" id="KW-1133">Transmembrane helix</keyword>
<gene>
    <name evidence="3" type="ORF">DI626_03480</name>
</gene>
<name>A0A2W5A2V7_9BACT</name>
<keyword evidence="2" id="KW-0812">Transmembrane</keyword>
<dbReference type="Proteomes" id="UP000249557">
    <property type="component" value="Unassembled WGS sequence"/>
</dbReference>
<dbReference type="AlphaFoldDB" id="A0A2W5A2V7"/>